<protein>
    <submittedName>
        <fullName evidence="1">Uncharacterized protein</fullName>
    </submittedName>
</protein>
<accession>A0ACB7SRD9</accession>
<evidence type="ECO:0000313" key="2">
    <source>
        <dbReference type="Proteomes" id="UP000821845"/>
    </source>
</evidence>
<comment type="caution">
    <text evidence="1">The sequence shown here is derived from an EMBL/GenBank/DDBJ whole genome shotgun (WGS) entry which is preliminary data.</text>
</comment>
<sequence length="91" mass="10528">MEEEGEIYGTKKEIETEQERQRRGEQHEEASDQESKRPWKARNKAPVEGRRTVRSSKAEFSRQICLSRSESSDIGRASTTRRHIVSAPARL</sequence>
<reference evidence="1" key="1">
    <citation type="submission" date="2020-05" db="EMBL/GenBank/DDBJ databases">
        <title>Large-scale comparative analyses of tick genomes elucidate their genetic diversity and vector capacities.</title>
        <authorList>
            <person name="Jia N."/>
            <person name="Wang J."/>
            <person name="Shi W."/>
            <person name="Du L."/>
            <person name="Sun Y."/>
            <person name="Zhan W."/>
            <person name="Jiang J."/>
            <person name="Wang Q."/>
            <person name="Zhang B."/>
            <person name="Ji P."/>
            <person name="Sakyi L.B."/>
            <person name="Cui X."/>
            <person name="Yuan T."/>
            <person name="Jiang B."/>
            <person name="Yang W."/>
            <person name="Lam T.T.-Y."/>
            <person name="Chang Q."/>
            <person name="Ding S."/>
            <person name="Wang X."/>
            <person name="Zhu J."/>
            <person name="Ruan X."/>
            <person name="Zhao L."/>
            <person name="Wei J."/>
            <person name="Que T."/>
            <person name="Du C."/>
            <person name="Cheng J."/>
            <person name="Dai P."/>
            <person name="Han X."/>
            <person name="Huang E."/>
            <person name="Gao Y."/>
            <person name="Liu J."/>
            <person name="Shao H."/>
            <person name="Ye R."/>
            <person name="Li L."/>
            <person name="Wei W."/>
            <person name="Wang X."/>
            <person name="Wang C."/>
            <person name="Yang T."/>
            <person name="Huo Q."/>
            <person name="Li W."/>
            <person name="Guo W."/>
            <person name="Chen H."/>
            <person name="Zhou L."/>
            <person name="Ni X."/>
            <person name="Tian J."/>
            <person name="Zhou Y."/>
            <person name="Sheng Y."/>
            <person name="Liu T."/>
            <person name="Pan Y."/>
            <person name="Xia L."/>
            <person name="Li J."/>
            <person name="Zhao F."/>
            <person name="Cao W."/>
        </authorList>
    </citation>
    <scope>NUCLEOTIDE SEQUENCE</scope>
    <source>
        <strain evidence="1">Hyas-2018</strain>
    </source>
</reference>
<organism evidence="1 2">
    <name type="scientific">Hyalomma asiaticum</name>
    <name type="common">Tick</name>
    <dbReference type="NCBI Taxonomy" id="266040"/>
    <lineage>
        <taxon>Eukaryota</taxon>
        <taxon>Metazoa</taxon>
        <taxon>Ecdysozoa</taxon>
        <taxon>Arthropoda</taxon>
        <taxon>Chelicerata</taxon>
        <taxon>Arachnida</taxon>
        <taxon>Acari</taxon>
        <taxon>Parasitiformes</taxon>
        <taxon>Ixodida</taxon>
        <taxon>Ixodoidea</taxon>
        <taxon>Ixodidae</taxon>
        <taxon>Hyalomminae</taxon>
        <taxon>Hyalomma</taxon>
    </lineage>
</organism>
<dbReference type="EMBL" id="CM023483">
    <property type="protein sequence ID" value="KAH6937175.1"/>
    <property type="molecule type" value="Genomic_DNA"/>
</dbReference>
<proteinExistence type="predicted"/>
<name>A0ACB7SRD9_HYAAI</name>
<dbReference type="Proteomes" id="UP000821845">
    <property type="component" value="Chromosome 3"/>
</dbReference>
<evidence type="ECO:0000313" key="1">
    <source>
        <dbReference type="EMBL" id="KAH6937175.1"/>
    </source>
</evidence>
<gene>
    <name evidence="1" type="ORF">HPB50_025821</name>
</gene>
<keyword evidence="2" id="KW-1185">Reference proteome</keyword>